<evidence type="ECO:0000313" key="3">
    <source>
        <dbReference type="Proteomes" id="UP000653099"/>
    </source>
</evidence>
<evidence type="ECO:0000313" key="2">
    <source>
        <dbReference type="EMBL" id="GGI98425.1"/>
    </source>
</evidence>
<dbReference type="OrthoDB" id="199019at2157"/>
<dbReference type="SUPFAM" id="SSF100950">
    <property type="entry name" value="NagB/RpiA/CoA transferase-like"/>
    <property type="match status" value="1"/>
</dbReference>
<name>A0A830E6Y9_9EURY</name>
<dbReference type="Proteomes" id="UP000653099">
    <property type="component" value="Unassembled WGS sequence"/>
</dbReference>
<sequence length="169" mass="17548">MSNQHANSHNQFAAQVRSYGVELTEASPGAVADAIASAIDPPAVGTPLPWDGVELPDGVETDPTPADIEDAATGVTAASLAVADYGSIVLRMDDAGSEPVSLFGDLHVAVLREEDIVPDMEAAFEWFGEQLRETRDSAVVATGPSATADMGSLVQGAHGPKRVEVIVVR</sequence>
<dbReference type="InterPro" id="IPR003741">
    <property type="entry name" value="LUD_dom"/>
</dbReference>
<reference evidence="2" key="2">
    <citation type="submission" date="2020-09" db="EMBL/GenBank/DDBJ databases">
        <authorList>
            <person name="Sun Q."/>
            <person name="Ohkuma M."/>
        </authorList>
    </citation>
    <scope>NUCLEOTIDE SEQUENCE</scope>
    <source>
        <strain evidence="2">JCM 14359</strain>
    </source>
</reference>
<dbReference type="Gene3D" id="3.40.50.10420">
    <property type="entry name" value="NagB/RpiA/CoA transferase-like"/>
    <property type="match status" value="1"/>
</dbReference>
<dbReference type="RefSeq" id="WP_188785844.1">
    <property type="nucleotide sequence ID" value="NZ_BMOC01000002.1"/>
</dbReference>
<dbReference type="PANTHER" id="PTHR43682:SF1">
    <property type="entry name" value="LACTATE UTILIZATION PROTEIN C"/>
    <property type="match status" value="1"/>
</dbReference>
<accession>A0A830E6Y9</accession>
<dbReference type="InterPro" id="IPR037171">
    <property type="entry name" value="NagB/RpiA_transferase-like"/>
</dbReference>
<gene>
    <name evidence="2" type="ORF">GCM10008995_05370</name>
</gene>
<comment type="caution">
    <text evidence="2">The sequence shown here is derived from an EMBL/GenBank/DDBJ whole genome shotgun (WGS) entry which is preliminary data.</text>
</comment>
<dbReference type="AlphaFoldDB" id="A0A830E6Y9"/>
<evidence type="ECO:0000259" key="1">
    <source>
        <dbReference type="Pfam" id="PF02589"/>
    </source>
</evidence>
<dbReference type="EMBL" id="BMOC01000002">
    <property type="protein sequence ID" value="GGI98425.1"/>
    <property type="molecule type" value="Genomic_DNA"/>
</dbReference>
<feature type="domain" description="LUD" evidence="1">
    <location>
        <begin position="68"/>
        <end position="168"/>
    </location>
</feature>
<protein>
    <submittedName>
        <fullName evidence="2">Lactate utilization protein C</fullName>
    </submittedName>
</protein>
<keyword evidence="3" id="KW-1185">Reference proteome</keyword>
<dbReference type="InterPro" id="IPR024185">
    <property type="entry name" value="FTHF_cligase-like_sf"/>
</dbReference>
<dbReference type="Pfam" id="PF02589">
    <property type="entry name" value="LUD_dom"/>
    <property type="match status" value="1"/>
</dbReference>
<dbReference type="PANTHER" id="PTHR43682">
    <property type="entry name" value="LACTATE UTILIZATION PROTEIN C"/>
    <property type="match status" value="1"/>
</dbReference>
<organism evidence="2 3">
    <name type="scientific">Halobellus salinus</name>
    <dbReference type="NCBI Taxonomy" id="931585"/>
    <lineage>
        <taxon>Archaea</taxon>
        <taxon>Methanobacteriati</taxon>
        <taxon>Methanobacteriota</taxon>
        <taxon>Stenosarchaea group</taxon>
        <taxon>Halobacteria</taxon>
        <taxon>Halobacteriales</taxon>
        <taxon>Haloferacaceae</taxon>
        <taxon>Halobellus</taxon>
    </lineage>
</organism>
<proteinExistence type="predicted"/>
<reference evidence="2" key="1">
    <citation type="journal article" date="2014" name="Int. J. Syst. Evol. Microbiol.">
        <title>Complete genome sequence of Corynebacterium casei LMG S-19264T (=DSM 44701T), isolated from a smear-ripened cheese.</title>
        <authorList>
            <consortium name="US DOE Joint Genome Institute (JGI-PGF)"/>
            <person name="Walter F."/>
            <person name="Albersmeier A."/>
            <person name="Kalinowski J."/>
            <person name="Ruckert C."/>
        </authorList>
    </citation>
    <scope>NUCLEOTIDE SEQUENCE</scope>
    <source>
        <strain evidence="2">JCM 14359</strain>
    </source>
</reference>